<reference evidence="1 2" key="1">
    <citation type="journal article" date="2021" name="Nat. Commun.">
        <title>Genetic determinants of endophytism in the Arabidopsis root mycobiome.</title>
        <authorList>
            <person name="Mesny F."/>
            <person name="Miyauchi S."/>
            <person name="Thiergart T."/>
            <person name="Pickel B."/>
            <person name="Atanasova L."/>
            <person name="Karlsson M."/>
            <person name="Huettel B."/>
            <person name="Barry K.W."/>
            <person name="Haridas S."/>
            <person name="Chen C."/>
            <person name="Bauer D."/>
            <person name="Andreopoulos W."/>
            <person name="Pangilinan J."/>
            <person name="LaButti K."/>
            <person name="Riley R."/>
            <person name="Lipzen A."/>
            <person name="Clum A."/>
            <person name="Drula E."/>
            <person name="Henrissat B."/>
            <person name="Kohler A."/>
            <person name="Grigoriev I.V."/>
            <person name="Martin F.M."/>
            <person name="Hacquard S."/>
        </authorList>
    </citation>
    <scope>NUCLEOTIDE SEQUENCE [LARGE SCALE GENOMIC DNA]</scope>
    <source>
        <strain evidence="1 2">MPI-SDFR-AT-0079</strain>
    </source>
</reference>
<dbReference type="EMBL" id="JAGIZQ010000007">
    <property type="protein sequence ID" value="KAH6617419.1"/>
    <property type="molecule type" value="Genomic_DNA"/>
</dbReference>
<protein>
    <submittedName>
        <fullName evidence="1">Uncharacterized protein</fullName>
    </submittedName>
</protein>
<dbReference type="Proteomes" id="UP000724584">
    <property type="component" value="Unassembled WGS sequence"/>
</dbReference>
<comment type="caution">
    <text evidence="1">The sequence shown here is derived from an EMBL/GenBank/DDBJ whole genome shotgun (WGS) entry which is preliminary data.</text>
</comment>
<organism evidence="1 2">
    <name type="scientific">Chaetomium tenue</name>
    <dbReference type="NCBI Taxonomy" id="1854479"/>
    <lineage>
        <taxon>Eukaryota</taxon>
        <taxon>Fungi</taxon>
        <taxon>Dikarya</taxon>
        <taxon>Ascomycota</taxon>
        <taxon>Pezizomycotina</taxon>
        <taxon>Sordariomycetes</taxon>
        <taxon>Sordariomycetidae</taxon>
        <taxon>Sordariales</taxon>
        <taxon>Chaetomiaceae</taxon>
        <taxon>Chaetomium</taxon>
    </lineage>
</organism>
<name>A0ACB7NW04_9PEZI</name>
<proteinExistence type="predicted"/>
<keyword evidence="2" id="KW-1185">Reference proteome</keyword>
<sequence>MAQSANSCDVGTTSLRIPLKQRQSYTRRQESTLLSLVMDTKELVIGLEAACVGCDVAWECYCTFLDAELLREAVLHGIRWLQSRRGRREVMVMFVSREALTDERLFSVSGRQSDEFVIGDTDREDCNLFLVGEWCDVPGKGIARFEIQRQAEQKNCEELCQLVLRYYRRVLERSCHCCQGVLFAGLDPQRIAAASGKVATYQDLKEVFQTVNVVPLHEGSWMLDLAEFESSDVEDDRLRDSSVSDDEDEWIKVPCKSR</sequence>
<evidence type="ECO:0000313" key="1">
    <source>
        <dbReference type="EMBL" id="KAH6617419.1"/>
    </source>
</evidence>
<accession>A0ACB7NW04</accession>
<evidence type="ECO:0000313" key="2">
    <source>
        <dbReference type="Proteomes" id="UP000724584"/>
    </source>
</evidence>
<gene>
    <name evidence="1" type="ORF">F5144DRAFT_586384</name>
</gene>